<accession>A0ABY8F2L0</accession>
<evidence type="ECO:0000256" key="1">
    <source>
        <dbReference type="SAM" id="SignalP"/>
    </source>
</evidence>
<protein>
    <submittedName>
        <fullName evidence="2">Uncharacterized protein</fullName>
    </submittedName>
</protein>
<gene>
    <name evidence="2" type="ORF">K1718_15445</name>
</gene>
<reference evidence="2 3" key="1">
    <citation type="submission" date="2023-03" db="EMBL/GenBank/DDBJ databases">
        <title>Roseibium porphyridii sp. nov. and Roseibium rhodosorbium sp. nov. isolated from marine algae, Porphyridium cruentum and Rhodosorus marinus, respectively.</title>
        <authorList>
            <person name="Lee M.W."/>
            <person name="Choi B.J."/>
            <person name="Lee J.K."/>
            <person name="Choi D.G."/>
            <person name="Baek J.H."/>
            <person name="Bayburt H."/>
            <person name="Kim J.M."/>
            <person name="Han D.M."/>
            <person name="Kim K.H."/>
            <person name="Jeon C.O."/>
        </authorList>
    </citation>
    <scope>NUCLEOTIDE SEQUENCE [LARGE SCALE GENOMIC DNA]</scope>
    <source>
        <strain evidence="2 3">KMA01</strain>
    </source>
</reference>
<keyword evidence="3" id="KW-1185">Reference proteome</keyword>
<dbReference type="Proteomes" id="UP001209803">
    <property type="component" value="Chromosome"/>
</dbReference>
<dbReference type="EMBL" id="CP120863">
    <property type="protein sequence ID" value="WFE87560.1"/>
    <property type="molecule type" value="Genomic_DNA"/>
</dbReference>
<proteinExistence type="predicted"/>
<keyword evidence="1" id="KW-0732">Signal</keyword>
<feature type="signal peptide" evidence="1">
    <location>
        <begin position="1"/>
        <end position="25"/>
    </location>
</feature>
<dbReference type="RefSeq" id="WP_265681716.1">
    <property type="nucleotide sequence ID" value="NZ_CP120863.1"/>
</dbReference>
<name>A0ABY8F2L0_9HYPH</name>
<evidence type="ECO:0000313" key="2">
    <source>
        <dbReference type="EMBL" id="WFE87560.1"/>
    </source>
</evidence>
<feature type="chain" id="PRO_5045387266" evidence="1">
    <location>
        <begin position="26"/>
        <end position="125"/>
    </location>
</feature>
<evidence type="ECO:0000313" key="3">
    <source>
        <dbReference type="Proteomes" id="UP001209803"/>
    </source>
</evidence>
<sequence length="125" mass="13629">MKNGLRRLSGTALILTSLMIGTAVAGEVKIVGAEARKSGNSWTFSVTLEHGDTGWDHYADLWQVFTPDGDLLGERVLHHPHVNEQPFTRSLSGVKIPDGINEVVIKARDSVHGVAAQEFRISLTQ</sequence>
<organism evidence="2 3">
    <name type="scientific">Roseibium porphyridii</name>
    <dbReference type="NCBI Taxonomy" id="2866279"/>
    <lineage>
        <taxon>Bacteria</taxon>
        <taxon>Pseudomonadati</taxon>
        <taxon>Pseudomonadota</taxon>
        <taxon>Alphaproteobacteria</taxon>
        <taxon>Hyphomicrobiales</taxon>
        <taxon>Stappiaceae</taxon>
        <taxon>Roseibium</taxon>
    </lineage>
</organism>